<gene>
    <name evidence="1" type="ORF">BaRGS_00027614</name>
</gene>
<organism evidence="1 2">
    <name type="scientific">Batillaria attramentaria</name>
    <dbReference type="NCBI Taxonomy" id="370345"/>
    <lineage>
        <taxon>Eukaryota</taxon>
        <taxon>Metazoa</taxon>
        <taxon>Spiralia</taxon>
        <taxon>Lophotrochozoa</taxon>
        <taxon>Mollusca</taxon>
        <taxon>Gastropoda</taxon>
        <taxon>Caenogastropoda</taxon>
        <taxon>Sorbeoconcha</taxon>
        <taxon>Cerithioidea</taxon>
        <taxon>Batillariidae</taxon>
        <taxon>Batillaria</taxon>
    </lineage>
</organism>
<dbReference type="AlphaFoldDB" id="A0ABD0K2G2"/>
<accession>A0ABD0K2G2</accession>
<evidence type="ECO:0000313" key="2">
    <source>
        <dbReference type="Proteomes" id="UP001519460"/>
    </source>
</evidence>
<evidence type="ECO:0000313" key="1">
    <source>
        <dbReference type="EMBL" id="KAK7481181.1"/>
    </source>
</evidence>
<reference evidence="1 2" key="1">
    <citation type="journal article" date="2023" name="Sci. Data">
        <title>Genome assembly of the Korean intertidal mud-creeper Batillaria attramentaria.</title>
        <authorList>
            <person name="Patra A.K."/>
            <person name="Ho P.T."/>
            <person name="Jun S."/>
            <person name="Lee S.J."/>
            <person name="Kim Y."/>
            <person name="Won Y.J."/>
        </authorList>
    </citation>
    <scope>NUCLEOTIDE SEQUENCE [LARGE SCALE GENOMIC DNA]</scope>
    <source>
        <strain evidence="1">Wonlab-2016</strain>
    </source>
</reference>
<keyword evidence="2" id="KW-1185">Reference proteome</keyword>
<name>A0ABD0K2G2_9CAEN</name>
<comment type="caution">
    <text evidence="1">The sequence shown here is derived from an EMBL/GenBank/DDBJ whole genome shotgun (WGS) entry which is preliminary data.</text>
</comment>
<sequence length="250" mass="27405">KELLYTKSKPSPRTPAILSKTGVRSGEIPYRLRGHIGKKDNSLARMGCLRWLSHARPADPTGGIWMSCLNVNKKHFDTGSGCIRKEEKKVVLTCAVRLGVKAPPRVTRCEKEEVRSSLETKIELPVKGTGKDGCVITDVLTATAALWSGLRVCPEQNSEAGERDQFAKLLPLGQAALKSSALWPRKSSRSLASSADWKAIKCCNSLPREGRPQGEEPRDAGCAVRAQCGFFWLLRPACMETDTEPIPAQH</sequence>
<protein>
    <submittedName>
        <fullName evidence="1">Uncharacterized protein</fullName>
    </submittedName>
</protein>
<proteinExistence type="predicted"/>
<dbReference type="Proteomes" id="UP001519460">
    <property type="component" value="Unassembled WGS sequence"/>
</dbReference>
<feature type="non-terminal residue" evidence="1">
    <location>
        <position position="1"/>
    </location>
</feature>
<dbReference type="EMBL" id="JACVVK020000266">
    <property type="protein sequence ID" value="KAK7481181.1"/>
    <property type="molecule type" value="Genomic_DNA"/>
</dbReference>